<organism evidence="2 3">
    <name type="scientific">Neisseria iguanae</name>
    <dbReference type="NCBI Taxonomy" id="90242"/>
    <lineage>
        <taxon>Bacteria</taxon>
        <taxon>Pseudomonadati</taxon>
        <taxon>Pseudomonadota</taxon>
        <taxon>Betaproteobacteria</taxon>
        <taxon>Neisseriales</taxon>
        <taxon>Neisseriaceae</taxon>
        <taxon>Neisseria</taxon>
    </lineage>
</organism>
<feature type="domain" description="Replication initiation protein-like C-terminal" evidence="1">
    <location>
        <begin position="160"/>
        <end position="303"/>
    </location>
</feature>
<evidence type="ECO:0000259" key="1">
    <source>
        <dbReference type="Pfam" id="PF02486"/>
    </source>
</evidence>
<dbReference type="RefSeq" id="WP_106742426.1">
    <property type="nucleotide sequence ID" value="NZ_PXYY01000071.1"/>
</dbReference>
<keyword evidence="3" id="KW-1185">Reference proteome</keyword>
<protein>
    <submittedName>
        <fullName evidence="2">Replication initiation factor</fullName>
    </submittedName>
</protein>
<dbReference type="InterPro" id="IPR003491">
    <property type="entry name" value="REP-like_C"/>
</dbReference>
<proteinExistence type="predicted"/>
<evidence type="ECO:0000313" key="3">
    <source>
        <dbReference type="Proteomes" id="UP000241868"/>
    </source>
</evidence>
<dbReference type="EMBL" id="PXYY01000071">
    <property type="protein sequence ID" value="PSJ79807.1"/>
    <property type="molecule type" value="Genomic_DNA"/>
</dbReference>
<dbReference type="Pfam" id="PF02486">
    <property type="entry name" value="Rep_trans"/>
    <property type="match status" value="1"/>
</dbReference>
<accession>A0A2P7TYM2</accession>
<dbReference type="Proteomes" id="UP000241868">
    <property type="component" value="Unassembled WGS sequence"/>
</dbReference>
<dbReference type="GO" id="GO:0003743">
    <property type="term" value="F:translation initiation factor activity"/>
    <property type="evidence" value="ECO:0007669"/>
    <property type="project" value="UniProtKB-KW"/>
</dbReference>
<keyword evidence="2" id="KW-0648">Protein biosynthesis</keyword>
<sequence length="440" mass="49461">MEMQEKSTFNAPPASNTGGLARSEAYQHCVIVGGKLKEILIKKGKSTAAFIDTLTVVFPEDTFVRPDQLGTDEEIAANASAVAAEIFGYGFLKQNTGGRNGYKISYHMGTETENYGFFAMGGKRQNNTVCLFMTGVGLTAALDGWESRLYDYIQAYAPSAKITRCDLAHDFLNGEYTPDMALRDWENGGYTSRHTKPIAECVGGDWLHYLGTGKTLYIGSRKNASRFVRVYEKGKQLGDSESPWVRVELELHSRDIVIPHEILIDAGQYLTGAFPAFESLFFSYEETPAKVERVKKQQDVSAEHCIKYGSMQVSGVINLLKRMGLDDAAIVETLKNGKKNMPKRLNPAAFDCATESLTYIHECHRVPRDVYSVFESTFGVDGAKMKHRTYDEYLADVENRRLNEQFRVSNTKFDSEDAYNAYMWRRHATPDFISNRKINS</sequence>
<comment type="caution">
    <text evidence="2">The sequence shown here is derived from an EMBL/GenBank/DDBJ whole genome shotgun (WGS) entry which is preliminary data.</text>
</comment>
<gene>
    <name evidence="2" type="ORF">C7N83_10030</name>
</gene>
<keyword evidence="2" id="KW-0396">Initiation factor</keyword>
<evidence type="ECO:0000313" key="2">
    <source>
        <dbReference type="EMBL" id="PSJ79807.1"/>
    </source>
</evidence>
<dbReference type="AlphaFoldDB" id="A0A2P7TYM2"/>
<reference evidence="2 3" key="1">
    <citation type="submission" date="2018-03" db="EMBL/GenBank/DDBJ databases">
        <title>Neisseria weixii sp. nov., isolated from the intestinal contents of Tibetan Plateau pika (Ochotona curzoniae) in Yushu, Qinghai Province, China.</title>
        <authorList>
            <person name="Gui Z."/>
        </authorList>
    </citation>
    <scope>NUCLEOTIDE SEQUENCE [LARGE SCALE GENOMIC DNA]</scope>
    <source>
        <strain evidence="2 3">ATCC 51483</strain>
    </source>
</reference>
<name>A0A2P7TYM2_9NEIS</name>